<reference evidence="2 3" key="1">
    <citation type="journal article" date="2020" name="Microorganisms">
        <title>Osmotic Adaptation and Compatible Solute Biosynthesis of Phototrophic Bacteria as Revealed from Genome Analyses.</title>
        <authorList>
            <person name="Imhoff J.F."/>
            <person name="Rahn T."/>
            <person name="Kunzel S."/>
            <person name="Keller A."/>
            <person name="Neulinger S.C."/>
        </authorList>
    </citation>
    <scope>NUCLEOTIDE SEQUENCE [LARGE SCALE GENOMIC DNA]</scope>
    <source>
        <strain evidence="2 3">DSM 6210</strain>
    </source>
</reference>
<dbReference type="SMART" id="SM00746">
    <property type="entry name" value="TRASH"/>
    <property type="match status" value="1"/>
</dbReference>
<evidence type="ECO:0000313" key="3">
    <source>
        <dbReference type="Proteomes" id="UP000748752"/>
    </source>
</evidence>
<sequence>MDTDPRPEPLSCEECRAEIPRDEAVVSEGQDYVMYFCSPACHAAWRAAHDEPLATTHDHRRRPR</sequence>
<accession>A0ABS1CLD9</accession>
<proteinExistence type="predicted"/>
<feature type="domain" description="TRASH" evidence="1">
    <location>
        <begin position="12"/>
        <end position="49"/>
    </location>
</feature>
<evidence type="ECO:0000313" key="2">
    <source>
        <dbReference type="EMBL" id="MBK1632710.1"/>
    </source>
</evidence>
<keyword evidence="3" id="KW-1185">Reference proteome</keyword>
<organism evidence="2 3">
    <name type="scientific">Thiohalocapsa halophila</name>
    <dbReference type="NCBI Taxonomy" id="69359"/>
    <lineage>
        <taxon>Bacteria</taxon>
        <taxon>Pseudomonadati</taxon>
        <taxon>Pseudomonadota</taxon>
        <taxon>Gammaproteobacteria</taxon>
        <taxon>Chromatiales</taxon>
        <taxon>Chromatiaceae</taxon>
        <taxon>Thiohalocapsa</taxon>
    </lineage>
</organism>
<evidence type="ECO:0000259" key="1">
    <source>
        <dbReference type="SMART" id="SM00746"/>
    </source>
</evidence>
<comment type="caution">
    <text evidence="2">The sequence shown here is derived from an EMBL/GenBank/DDBJ whole genome shotgun (WGS) entry which is preliminary data.</text>
</comment>
<name>A0ABS1CLD9_9GAMM</name>
<dbReference type="Proteomes" id="UP000748752">
    <property type="component" value="Unassembled WGS sequence"/>
</dbReference>
<dbReference type="InterPro" id="IPR021767">
    <property type="entry name" value="TnpM"/>
</dbReference>
<dbReference type="EMBL" id="NRRV01000055">
    <property type="protein sequence ID" value="MBK1632710.1"/>
    <property type="molecule type" value="Genomic_DNA"/>
</dbReference>
<protein>
    <recommendedName>
        <fullName evidence="1">TRASH domain-containing protein</fullName>
    </recommendedName>
</protein>
<gene>
    <name evidence="2" type="ORF">CKO31_18560</name>
</gene>
<dbReference type="Pfam" id="PF11809">
    <property type="entry name" value="DUF3330"/>
    <property type="match status" value="1"/>
</dbReference>
<dbReference type="InterPro" id="IPR011017">
    <property type="entry name" value="TRASH_dom"/>
</dbReference>